<dbReference type="PIRSF" id="PIRSF006118">
    <property type="entry name" value="KDO8-P_Ptase"/>
    <property type="match status" value="1"/>
</dbReference>
<dbReference type="STRING" id="56780.SYN_00949"/>
<dbReference type="EMBL" id="CP000252">
    <property type="protein sequence ID" value="ABC77088.1"/>
    <property type="molecule type" value="Genomic_DNA"/>
</dbReference>
<dbReference type="FunCoup" id="Q2LSM6">
    <property type="interactions" value="264"/>
</dbReference>
<dbReference type="GO" id="GO:0019143">
    <property type="term" value="F:3-deoxy-manno-octulosonate-8-phosphatase activity"/>
    <property type="evidence" value="ECO:0007669"/>
    <property type="project" value="UniProtKB-EC"/>
</dbReference>
<gene>
    <name evidence="8" type="ORF">SYN_00949</name>
</gene>
<sequence>MRVVNVIKDEAVKSRIRKIRLLMLDVDGVLTDGRIIIDDAGLESKFFDVRDGHGLKLIMRCGLDVVLLTGRSSAVVTHRARDLGIREVFQGILNKLEFFQQFIEKREIRPEEVAYVGDDMVDIPILKRVGFSAAVKDAVEEVREIVDHVTERPGGRGAVRELCELILKVQGRWDEVTRKYELG</sequence>
<feature type="binding site" evidence="7">
    <location>
        <position position="118"/>
    </location>
    <ligand>
        <name>Mg(2+)</name>
        <dbReference type="ChEBI" id="CHEBI:18420"/>
    </ligand>
</feature>
<organism evidence="8 9">
    <name type="scientific">Syntrophus aciditrophicus (strain SB)</name>
    <dbReference type="NCBI Taxonomy" id="56780"/>
    <lineage>
        <taxon>Bacteria</taxon>
        <taxon>Pseudomonadati</taxon>
        <taxon>Thermodesulfobacteriota</taxon>
        <taxon>Syntrophia</taxon>
        <taxon>Syntrophales</taxon>
        <taxon>Syntrophaceae</taxon>
        <taxon>Syntrophus</taxon>
    </lineage>
</organism>
<evidence type="ECO:0000313" key="9">
    <source>
        <dbReference type="Proteomes" id="UP000001933"/>
    </source>
</evidence>
<dbReference type="PANTHER" id="PTHR21485:SF3">
    <property type="entry name" value="N-ACYLNEURAMINATE CYTIDYLYLTRANSFERASE"/>
    <property type="match status" value="1"/>
</dbReference>
<dbReference type="InterPro" id="IPR006549">
    <property type="entry name" value="HAD-SF_hydro_IIIA"/>
</dbReference>
<proteinExistence type="inferred from homology"/>
<dbReference type="Pfam" id="PF08282">
    <property type="entry name" value="Hydrolase_3"/>
    <property type="match status" value="1"/>
</dbReference>
<dbReference type="InterPro" id="IPR023214">
    <property type="entry name" value="HAD_sf"/>
</dbReference>
<evidence type="ECO:0000313" key="8">
    <source>
        <dbReference type="EMBL" id="ABC77088.1"/>
    </source>
</evidence>
<dbReference type="EC" id="3.1.3.45" evidence="8"/>
<comment type="cofactor">
    <cofactor evidence="1 7">
        <name>Mg(2+)</name>
        <dbReference type="ChEBI" id="CHEBI:18420"/>
    </cofactor>
</comment>
<dbReference type="RefSeq" id="WP_011417117.1">
    <property type="nucleotide sequence ID" value="NC_007759.1"/>
</dbReference>
<reference evidence="8 9" key="1">
    <citation type="journal article" date="2007" name="Proc. Natl. Acad. Sci. U.S.A.">
        <title>The genome of Syntrophus aciditrophicus: life at the thermodynamic limit of microbial growth.</title>
        <authorList>
            <person name="McInerney M.J."/>
            <person name="Rohlin L."/>
            <person name="Mouttaki H."/>
            <person name="Kim U."/>
            <person name="Krupp R.S."/>
            <person name="Rios-Hernandez L."/>
            <person name="Sieber J."/>
            <person name="Struchtemeyer C.G."/>
            <person name="Bhattacharyya A."/>
            <person name="Campbell J.W."/>
            <person name="Gunsalus R.P."/>
        </authorList>
    </citation>
    <scope>NUCLEOTIDE SEQUENCE [LARGE SCALE GENOMIC DNA]</scope>
    <source>
        <strain evidence="8 9">SB</strain>
    </source>
</reference>
<dbReference type="HOGENOM" id="CLU_106694_0_1_7"/>
<dbReference type="InParanoid" id="Q2LSM6"/>
<keyword evidence="9" id="KW-1185">Reference proteome</keyword>
<keyword evidence="6 7" id="KW-0460">Magnesium</keyword>
<name>Q2LSM6_SYNAS</name>
<dbReference type="GO" id="GO:0008781">
    <property type="term" value="F:N-acylneuraminate cytidylyltransferase activity"/>
    <property type="evidence" value="ECO:0007669"/>
    <property type="project" value="TreeGrafter"/>
</dbReference>
<dbReference type="InterPro" id="IPR036412">
    <property type="entry name" value="HAD-like_sf"/>
</dbReference>
<dbReference type="CDD" id="cd01630">
    <property type="entry name" value="HAD_KDO-like"/>
    <property type="match status" value="1"/>
</dbReference>
<feature type="binding site" evidence="7">
    <location>
        <position position="25"/>
    </location>
    <ligand>
        <name>Mg(2+)</name>
        <dbReference type="ChEBI" id="CHEBI:18420"/>
    </ligand>
</feature>
<feature type="binding site" evidence="7">
    <location>
        <position position="27"/>
    </location>
    <ligand>
        <name>substrate</name>
    </ligand>
</feature>
<dbReference type="KEGG" id="sat:SYN_00949"/>
<evidence type="ECO:0000256" key="5">
    <source>
        <dbReference type="ARBA" id="ARBA00022801"/>
    </source>
</evidence>
<dbReference type="PANTHER" id="PTHR21485">
    <property type="entry name" value="HAD SUPERFAMILY MEMBERS CMAS AND KDSC"/>
    <property type="match status" value="1"/>
</dbReference>
<dbReference type="NCBIfam" id="TIGR01662">
    <property type="entry name" value="HAD-SF-IIIA"/>
    <property type="match status" value="1"/>
</dbReference>
<evidence type="ECO:0000256" key="2">
    <source>
        <dbReference type="ARBA" id="ARBA00005893"/>
    </source>
</evidence>
<dbReference type="NCBIfam" id="TIGR01670">
    <property type="entry name" value="KdsC-phosphatas"/>
    <property type="match status" value="1"/>
</dbReference>
<dbReference type="FunFam" id="3.40.50.1000:FF:000029">
    <property type="entry name" value="3-deoxy-D-manno-octulosonate 8-phosphate phosphatase KdsC"/>
    <property type="match status" value="1"/>
</dbReference>
<dbReference type="AlphaFoldDB" id="Q2LSM6"/>
<evidence type="ECO:0000256" key="1">
    <source>
        <dbReference type="ARBA" id="ARBA00001946"/>
    </source>
</evidence>
<accession>Q2LSM6</accession>
<comment type="similarity">
    <text evidence="2">Belongs to the KdsC family.</text>
</comment>
<dbReference type="SFLD" id="SFLDG01138">
    <property type="entry name" value="C1.6.2:_Deoxy-d-mannose-octulo"/>
    <property type="match status" value="1"/>
</dbReference>
<evidence type="ECO:0000256" key="6">
    <source>
        <dbReference type="ARBA" id="ARBA00022842"/>
    </source>
</evidence>
<evidence type="ECO:0000256" key="3">
    <source>
        <dbReference type="ARBA" id="ARBA00011881"/>
    </source>
</evidence>
<dbReference type="SUPFAM" id="SSF56784">
    <property type="entry name" value="HAD-like"/>
    <property type="match status" value="1"/>
</dbReference>
<dbReference type="Proteomes" id="UP000001933">
    <property type="component" value="Chromosome"/>
</dbReference>
<comment type="subunit">
    <text evidence="3">Homotetramer.</text>
</comment>
<dbReference type="SFLD" id="SFLDS00003">
    <property type="entry name" value="Haloacid_Dehalogenase"/>
    <property type="match status" value="1"/>
</dbReference>
<keyword evidence="4 7" id="KW-0479">Metal-binding</keyword>
<dbReference type="GO" id="GO:0046872">
    <property type="term" value="F:metal ion binding"/>
    <property type="evidence" value="ECO:0007669"/>
    <property type="project" value="UniProtKB-KW"/>
</dbReference>
<dbReference type="eggNOG" id="COG1778">
    <property type="taxonomic scope" value="Bacteria"/>
</dbReference>
<evidence type="ECO:0000256" key="7">
    <source>
        <dbReference type="PIRSR" id="PIRSR006118-2"/>
    </source>
</evidence>
<dbReference type="Gene3D" id="3.40.50.1000">
    <property type="entry name" value="HAD superfamily/HAD-like"/>
    <property type="match status" value="1"/>
</dbReference>
<dbReference type="InterPro" id="IPR010023">
    <property type="entry name" value="KdsC_fam"/>
</dbReference>
<dbReference type="OrthoDB" id="9805604at2"/>
<protein>
    <submittedName>
        <fullName evidence="8">3-deoxy-manno-octulosonate-8-phosphatase</fullName>
        <ecNumber evidence="8">3.1.3.45</ecNumber>
    </submittedName>
</protein>
<dbReference type="InterPro" id="IPR050793">
    <property type="entry name" value="CMP-NeuNAc_synthase"/>
</dbReference>
<keyword evidence="5 8" id="KW-0378">Hydrolase</keyword>
<dbReference type="SFLD" id="SFLDG01136">
    <property type="entry name" value="C1.6:_Phosphoserine_Phosphatas"/>
    <property type="match status" value="1"/>
</dbReference>
<evidence type="ECO:0000256" key="4">
    <source>
        <dbReference type="ARBA" id="ARBA00022723"/>
    </source>
</evidence>